<proteinExistence type="predicted"/>
<gene>
    <name evidence="1" type="ORF">ALC62_12870</name>
</gene>
<dbReference type="Proteomes" id="UP000078542">
    <property type="component" value="Unassembled WGS sequence"/>
</dbReference>
<accession>A0A195C8R0</accession>
<reference evidence="1 2" key="1">
    <citation type="submission" date="2016-03" db="EMBL/GenBank/DDBJ databases">
        <title>Cyphomyrmex costatus WGS genome.</title>
        <authorList>
            <person name="Nygaard S."/>
            <person name="Hu H."/>
            <person name="Boomsma J."/>
            <person name="Zhang G."/>
        </authorList>
    </citation>
    <scope>NUCLEOTIDE SEQUENCE [LARGE SCALE GENOMIC DNA]</scope>
    <source>
        <strain evidence="1">MS0001</strain>
        <tissue evidence="1">Whole body</tissue>
    </source>
</reference>
<sequence length="194" mass="22130">MEYLVVSIRSSESAGRQIIYDDNLTETQLRPFHATLSRRVASCRVTSCPVTSPHFTSCHITAAEQEDSTRRSVIECRSVDLGRRAILTKICWSFRLRLRVWDSLPGGNFHPSWKLGGSNPEERKWQRWERLMSKYNYGLRNTGLAGQGSQVGGWDLPNERTFTRESKQTLAGDLEYKESFVSCLLVFSDIDACC</sequence>
<keyword evidence="2" id="KW-1185">Reference proteome</keyword>
<evidence type="ECO:0000313" key="2">
    <source>
        <dbReference type="Proteomes" id="UP000078542"/>
    </source>
</evidence>
<protein>
    <submittedName>
        <fullName evidence="1">Uncharacterized protein</fullName>
    </submittedName>
</protein>
<evidence type="ECO:0000313" key="1">
    <source>
        <dbReference type="EMBL" id="KYM96503.1"/>
    </source>
</evidence>
<name>A0A195C8R0_9HYME</name>
<organism evidence="1 2">
    <name type="scientific">Cyphomyrmex costatus</name>
    <dbReference type="NCBI Taxonomy" id="456900"/>
    <lineage>
        <taxon>Eukaryota</taxon>
        <taxon>Metazoa</taxon>
        <taxon>Ecdysozoa</taxon>
        <taxon>Arthropoda</taxon>
        <taxon>Hexapoda</taxon>
        <taxon>Insecta</taxon>
        <taxon>Pterygota</taxon>
        <taxon>Neoptera</taxon>
        <taxon>Endopterygota</taxon>
        <taxon>Hymenoptera</taxon>
        <taxon>Apocrita</taxon>
        <taxon>Aculeata</taxon>
        <taxon>Formicoidea</taxon>
        <taxon>Formicidae</taxon>
        <taxon>Myrmicinae</taxon>
        <taxon>Cyphomyrmex</taxon>
    </lineage>
</organism>
<dbReference type="EMBL" id="KQ978205">
    <property type="protein sequence ID" value="KYM96503.1"/>
    <property type="molecule type" value="Genomic_DNA"/>
</dbReference>
<dbReference type="AlphaFoldDB" id="A0A195C8R0"/>